<evidence type="ECO:0000256" key="2">
    <source>
        <dbReference type="ARBA" id="ARBA00004323"/>
    </source>
</evidence>
<proteinExistence type="inferred from homology"/>
<dbReference type="InParanoid" id="A0A6J0B9C7"/>
<evidence type="ECO:0000256" key="11">
    <source>
        <dbReference type="ARBA" id="ARBA00023034"/>
    </source>
</evidence>
<dbReference type="Proteomes" id="UP000829291">
    <property type="component" value="Chromosome 6"/>
</dbReference>
<evidence type="ECO:0000256" key="3">
    <source>
        <dbReference type="ARBA" id="ARBA00004922"/>
    </source>
</evidence>
<dbReference type="GO" id="GO:0000139">
    <property type="term" value="C:Golgi membrane"/>
    <property type="evidence" value="ECO:0007669"/>
    <property type="project" value="UniProtKB-SubCell"/>
</dbReference>
<dbReference type="InterPro" id="IPR005027">
    <property type="entry name" value="Glyco_trans_43"/>
</dbReference>
<dbReference type="GO" id="GO:0046872">
    <property type="term" value="F:metal ion binding"/>
    <property type="evidence" value="ECO:0007669"/>
    <property type="project" value="UniProtKB-KW"/>
</dbReference>
<comment type="subcellular location">
    <subcellularLocation>
        <location evidence="2 19">Golgi apparatus membrane</location>
        <topology evidence="2 19">Single-pass type II membrane protein</topology>
    </subcellularLocation>
</comment>
<keyword evidence="9 19" id="KW-0735">Signal-anchor</keyword>
<dbReference type="FunCoup" id="A0A6J0B9C7">
    <property type="interactions" value="1010"/>
</dbReference>
<evidence type="ECO:0000256" key="6">
    <source>
        <dbReference type="ARBA" id="ARBA00022679"/>
    </source>
</evidence>
<evidence type="ECO:0000256" key="16">
    <source>
        <dbReference type="PIRSR" id="PIRSR605027-1"/>
    </source>
</evidence>
<comment type="cofactor">
    <cofactor evidence="1 17 19">
        <name>Mn(2+)</name>
        <dbReference type="ChEBI" id="CHEBI:29035"/>
    </cofactor>
</comment>
<comment type="similarity">
    <text evidence="4 19">Belongs to the glycosyltransferase 43 family.</text>
</comment>
<feature type="transmembrane region" description="Helical" evidence="19">
    <location>
        <begin position="24"/>
        <end position="42"/>
    </location>
</feature>
<dbReference type="UniPathway" id="UPA00378"/>
<dbReference type="SUPFAM" id="SSF53448">
    <property type="entry name" value="Nucleotide-diphospho-sugar transferases"/>
    <property type="match status" value="1"/>
</dbReference>
<evidence type="ECO:0000256" key="9">
    <source>
        <dbReference type="ARBA" id="ARBA00022968"/>
    </source>
</evidence>
<dbReference type="EC" id="2.4.1.135" evidence="5 19"/>
<keyword evidence="13" id="KW-0325">Glycoprotein</keyword>
<keyword evidence="8 17" id="KW-0479">Metal-binding</keyword>
<evidence type="ECO:0000256" key="13">
    <source>
        <dbReference type="ARBA" id="ARBA00023180"/>
    </source>
</evidence>
<evidence type="ECO:0000256" key="1">
    <source>
        <dbReference type="ARBA" id="ARBA00001936"/>
    </source>
</evidence>
<keyword evidence="6 19" id="KW-0808">Transferase</keyword>
<dbReference type="GO" id="GO:0050650">
    <property type="term" value="P:chondroitin sulfate proteoglycan biosynthetic process"/>
    <property type="evidence" value="ECO:0007669"/>
    <property type="project" value="TreeGrafter"/>
</dbReference>
<keyword evidence="14 17" id="KW-0464">Manganese</keyword>
<keyword evidence="12 19" id="KW-0472">Membrane</keyword>
<evidence type="ECO:0000256" key="17">
    <source>
        <dbReference type="PIRSR" id="PIRSR605027-3"/>
    </source>
</evidence>
<dbReference type="FunFam" id="3.90.550.10:FF:000044">
    <property type="entry name" value="Galactosylgalactosylxylosylprotein 3-beta-glucuronosyltransferase"/>
    <property type="match status" value="1"/>
</dbReference>
<evidence type="ECO:0000313" key="21">
    <source>
        <dbReference type="RefSeq" id="XP_015511585.1"/>
    </source>
</evidence>
<gene>
    <name evidence="21" type="primary">LOC107218273</name>
</gene>
<dbReference type="OrthoDB" id="675023at2759"/>
<name>A0A6J0B9C7_NEOLC</name>
<keyword evidence="10 19" id="KW-1133">Transmembrane helix</keyword>
<dbReference type="AlphaFoldDB" id="A0A6J0B9C7"/>
<feature type="active site" description="Proton donor/acceptor" evidence="16">
    <location>
        <position position="302"/>
    </location>
</feature>
<dbReference type="CTD" id="251900"/>
<dbReference type="Pfam" id="PF03360">
    <property type="entry name" value="Glyco_transf_43"/>
    <property type="match status" value="1"/>
</dbReference>
<accession>A0A6J0B9C7</accession>
<evidence type="ECO:0000256" key="5">
    <source>
        <dbReference type="ARBA" id="ARBA00012641"/>
    </source>
</evidence>
<reference evidence="21" key="1">
    <citation type="submission" date="2025-08" db="UniProtKB">
        <authorList>
            <consortium name="RefSeq"/>
        </authorList>
    </citation>
    <scope>IDENTIFICATION</scope>
    <source>
        <tissue evidence="21">Thorax and Abdomen</tissue>
    </source>
</reference>
<evidence type="ECO:0000256" key="19">
    <source>
        <dbReference type="RuleBase" id="RU363127"/>
    </source>
</evidence>
<dbReference type="InterPro" id="IPR029044">
    <property type="entry name" value="Nucleotide-diphossugar_trans"/>
</dbReference>
<dbReference type="RefSeq" id="XP_015511585.1">
    <property type="nucleotide sequence ID" value="XM_015656099.2"/>
</dbReference>
<evidence type="ECO:0000256" key="8">
    <source>
        <dbReference type="ARBA" id="ARBA00022723"/>
    </source>
</evidence>
<dbReference type="PANTHER" id="PTHR10896:SF65">
    <property type="entry name" value="GALACTOSYLGALACTOSYLXYLOSYLPROTEIN 3-BETA-GLUCURONOSYLTRANSFERASE 3"/>
    <property type="match status" value="1"/>
</dbReference>
<dbReference type="KEGG" id="nlo:107218273"/>
<dbReference type="CDD" id="cd00218">
    <property type="entry name" value="GlcAT-I"/>
    <property type="match status" value="1"/>
</dbReference>
<feature type="site" description="Interaction with galactose moiety of substrate glycoprotein" evidence="18">
    <location>
        <position position="246"/>
    </location>
</feature>
<keyword evidence="7 19" id="KW-0812">Transmembrane</keyword>
<evidence type="ECO:0000256" key="10">
    <source>
        <dbReference type="ARBA" id="ARBA00022989"/>
    </source>
</evidence>
<dbReference type="Gene3D" id="3.90.550.10">
    <property type="entry name" value="Spore Coat Polysaccharide Biosynthesis Protein SpsA, Chain A"/>
    <property type="match status" value="1"/>
</dbReference>
<dbReference type="GO" id="GO:0015018">
    <property type="term" value="F:galactosylgalactosylxylosylprotein 3-beta-glucuronosyltransferase activity"/>
    <property type="evidence" value="ECO:0007669"/>
    <property type="project" value="UniProtKB-UniRule"/>
</dbReference>
<sequence>MPFSETIFVVDGNCEKSTMRNRRFLECTFVLLLVTVIILQWIRYKNLQEEWLSEQRSTIIQRLDENARQTKLISEDMRVAIKSIETQKRMLLQMQGKEYYRNKPTIYAITPTFARFVQKAELTRLAQTFVHIPTFHWILVEDSTNKTNLVTNLLMGSGLAFTHLAIPTPPNYKLGRNDPNWKKPRGVEQRNAGLKWLRDNLTPDDEGIVFFADDDNTYSIKLFEEMEKIKHVGVWPVGLVGGLMVEKPICDEATRKVVGFNSAWKSDRPFPIDMAGFAFKLKLLFQHKDAWFSFEIQSGYQESEILRHITTRDQLEPLADCCKKVYVWHTRTEPPKLSAEQLLTKKGKKSNEGIEV</sequence>
<feature type="binding site" evidence="17">
    <location>
        <position position="215"/>
    </location>
    <ligand>
        <name>Mn(2+)</name>
        <dbReference type="ChEBI" id="CHEBI:29035"/>
    </ligand>
</feature>
<dbReference type="PANTHER" id="PTHR10896">
    <property type="entry name" value="GALACTOSYLGALACTOSYLXYLOSYLPROTEIN 3-BETA-GLUCURONOSYLTRANSFERASE BETA-1,3-GLUCURONYLTRANSFERASE"/>
    <property type="match status" value="1"/>
</dbReference>
<evidence type="ECO:0000256" key="15">
    <source>
        <dbReference type="ARBA" id="ARBA00047979"/>
    </source>
</evidence>
<protein>
    <recommendedName>
        <fullName evidence="5 19">Galactosylgalactosylxylosylprotein 3-beta-glucuronosyltransferase</fullName>
        <ecNumber evidence="5 19">2.4.1.135</ecNumber>
    </recommendedName>
</protein>
<evidence type="ECO:0000256" key="4">
    <source>
        <dbReference type="ARBA" id="ARBA00007706"/>
    </source>
</evidence>
<keyword evidence="11 19" id="KW-0333">Golgi apparatus</keyword>
<evidence type="ECO:0000313" key="20">
    <source>
        <dbReference type="Proteomes" id="UP000829291"/>
    </source>
</evidence>
<evidence type="ECO:0000256" key="7">
    <source>
        <dbReference type="ARBA" id="ARBA00022692"/>
    </source>
</evidence>
<evidence type="ECO:0000256" key="14">
    <source>
        <dbReference type="ARBA" id="ARBA00023211"/>
    </source>
</evidence>
<keyword evidence="20" id="KW-1185">Reference proteome</keyword>
<dbReference type="GO" id="GO:0005975">
    <property type="term" value="P:carbohydrate metabolic process"/>
    <property type="evidence" value="ECO:0007669"/>
    <property type="project" value="TreeGrafter"/>
</dbReference>
<dbReference type="GeneID" id="107218273"/>
<organism evidence="21">
    <name type="scientific">Neodiprion lecontei</name>
    <name type="common">Redheaded pine sawfly</name>
    <dbReference type="NCBI Taxonomy" id="441921"/>
    <lineage>
        <taxon>Eukaryota</taxon>
        <taxon>Metazoa</taxon>
        <taxon>Ecdysozoa</taxon>
        <taxon>Arthropoda</taxon>
        <taxon>Hexapoda</taxon>
        <taxon>Insecta</taxon>
        <taxon>Pterygota</taxon>
        <taxon>Neoptera</taxon>
        <taxon>Endopterygota</taxon>
        <taxon>Hymenoptera</taxon>
        <taxon>Tenthredinoidea</taxon>
        <taxon>Diprionidae</taxon>
        <taxon>Diprioninae</taxon>
        <taxon>Neodiprion</taxon>
    </lineage>
</organism>
<comment type="pathway">
    <text evidence="3 19">Protein modification; protein glycosylation.</text>
</comment>
<evidence type="ECO:0000256" key="18">
    <source>
        <dbReference type="PIRSR" id="PIRSR605027-4"/>
    </source>
</evidence>
<evidence type="ECO:0000256" key="12">
    <source>
        <dbReference type="ARBA" id="ARBA00023136"/>
    </source>
</evidence>
<comment type="catalytic activity">
    <reaction evidence="15 19">
        <text>3-O-(beta-D-galactosyl-(1-&gt;3)-beta-D-galactosyl-(1-&gt;4)-beta-D-xylosyl)-L-seryl-[protein] + UDP-alpha-D-glucuronate = 3-O-(beta-D-GlcA-(1-&gt;3)-beta-D-Gal-(1-&gt;3)-beta-D-Gal-(1-&gt;4)-beta-D-Xyl)-L-seryl-[protein] + UDP + H(+)</text>
        <dbReference type="Rhea" id="RHEA:24168"/>
        <dbReference type="Rhea" id="RHEA-COMP:12571"/>
        <dbReference type="Rhea" id="RHEA-COMP:12573"/>
        <dbReference type="ChEBI" id="CHEBI:15378"/>
        <dbReference type="ChEBI" id="CHEBI:58052"/>
        <dbReference type="ChEBI" id="CHEBI:58223"/>
        <dbReference type="ChEBI" id="CHEBI:132090"/>
        <dbReference type="ChEBI" id="CHEBI:132093"/>
        <dbReference type="EC" id="2.4.1.135"/>
    </reaction>
</comment>